<proteinExistence type="predicted"/>
<dbReference type="AlphaFoldDB" id="A0A101LZE4"/>
<dbReference type="EMBL" id="LKAM01000006">
    <property type="protein sequence ID" value="KUM48196.1"/>
    <property type="molecule type" value="Genomic_DNA"/>
</dbReference>
<keyword evidence="1" id="KW-0496">Mitochondrion</keyword>
<name>A0A101LZE4_PICGL</name>
<geneLocation type="mitochondrion" evidence="1"/>
<organism evidence="1">
    <name type="scientific">Picea glauca</name>
    <name type="common">White spruce</name>
    <name type="synonym">Pinus glauca</name>
    <dbReference type="NCBI Taxonomy" id="3330"/>
    <lineage>
        <taxon>Eukaryota</taxon>
        <taxon>Viridiplantae</taxon>
        <taxon>Streptophyta</taxon>
        <taxon>Embryophyta</taxon>
        <taxon>Tracheophyta</taxon>
        <taxon>Spermatophyta</taxon>
        <taxon>Pinopsida</taxon>
        <taxon>Pinidae</taxon>
        <taxon>Conifers I</taxon>
        <taxon>Pinales</taxon>
        <taxon>Pinaceae</taxon>
        <taxon>Picea</taxon>
    </lineage>
</organism>
<evidence type="ECO:0000313" key="1">
    <source>
        <dbReference type="EMBL" id="KUM48196.1"/>
    </source>
</evidence>
<gene>
    <name evidence="1" type="ORF">ABT39_MTgene5193</name>
</gene>
<sequence>MLWTMVLEQQLALELVHKQLNRILVVLYLDLDMPLLMMLPLPLMEPGSIR</sequence>
<reference evidence="1" key="1">
    <citation type="journal article" date="2015" name="Genome Biol. Evol.">
        <title>Organellar Genomes of White Spruce (Picea glauca): Assembly and Annotation.</title>
        <authorList>
            <person name="Jackman S.D."/>
            <person name="Warren R.L."/>
            <person name="Gibb E.A."/>
            <person name="Vandervalk B.P."/>
            <person name="Mohamadi H."/>
            <person name="Chu J."/>
            <person name="Raymond A."/>
            <person name="Pleasance S."/>
            <person name="Coope R."/>
            <person name="Wildung M.R."/>
            <person name="Ritland C.E."/>
            <person name="Bousquet J."/>
            <person name="Jones S.J."/>
            <person name="Bohlmann J."/>
            <person name="Birol I."/>
        </authorList>
    </citation>
    <scope>NUCLEOTIDE SEQUENCE [LARGE SCALE GENOMIC DNA]</scope>
    <source>
        <tissue evidence="1">Flushing bud</tissue>
    </source>
</reference>
<accession>A0A101LZE4</accession>
<protein>
    <submittedName>
        <fullName evidence="1">Uncharacterized protein</fullName>
    </submittedName>
</protein>
<comment type="caution">
    <text evidence="1">The sequence shown here is derived from an EMBL/GenBank/DDBJ whole genome shotgun (WGS) entry which is preliminary data.</text>
</comment>